<feature type="region of interest" description="Disordered" evidence="1">
    <location>
        <begin position="7"/>
        <end position="45"/>
    </location>
</feature>
<feature type="region of interest" description="Disordered" evidence="1">
    <location>
        <begin position="426"/>
        <end position="457"/>
    </location>
</feature>
<evidence type="ECO:0000256" key="1">
    <source>
        <dbReference type="SAM" id="MobiDB-lite"/>
    </source>
</evidence>
<feature type="region of interest" description="Disordered" evidence="1">
    <location>
        <begin position="376"/>
        <end position="411"/>
    </location>
</feature>
<feature type="region of interest" description="Disordered" evidence="1">
    <location>
        <begin position="1397"/>
        <end position="1417"/>
    </location>
</feature>
<proteinExistence type="predicted"/>
<dbReference type="GO" id="GO:0006887">
    <property type="term" value="P:exocytosis"/>
    <property type="evidence" value="ECO:0007669"/>
    <property type="project" value="TreeGrafter"/>
</dbReference>
<feature type="region of interest" description="Disordered" evidence="1">
    <location>
        <begin position="1194"/>
        <end position="1219"/>
    </location>
</feature>
<sequence>MFFKRVFSAGKARARRQQQQREGPSPRSRSPEKPPAEPTLSPSHFSANSPLPLGMCNSTDLMAYDPVLHLMALPLNTGNMRIVSSELEYILENTAVAVRFDTVAFIAGKGLIITTGVSATGRHLIQFWNLAAADTVAASEFSPSTLTVRFRTTVLEKSTGTPALGPVTPVMSPAASPRLFYLGTDEGDVRIVDAMRRELTSYCIAREMVGKELTSVFGNGWAEAFADPVKPLPVRLPETATSRPTATVGFVVTGIAENPVEPSRLLIGYAGGIVVEWSLDKCKVSRIFSSVGSGRPGLPNFSVHSLTWHPDGRLFAVAGMGGGGAIPREPLVLVFNSHGKIACPAATVSLPGVTGATLRAAIVPFIYWDAPATTAPPPPPPIIKTQSPSTPGGRPQRPPPTAAGSLQVPAQAPPSAVVIGGSIAASRGHPQASSAPLPQGVTVPAQPHAASSSGEGLSSSAVLIGHLYVMTRPAPSEGFVRKGTKMEELVPEPDAAEKTKDKPPAAGDEQSPQSKNVFEALAQEQQLDDKTTNAEAADAGASVEAEVDVAASPQGTSYSLPTISVRSSTDLRVNSGDEYNLWKLKGHLWTQATAIFAPASCPDGLDAVTLIPPPQIRLPPGAYRVTNGLVGPGLPLDVEAAGGRIGDEVHRLITPVEGGLSAIALTAAPYHRLIGAVLVAGSVSSSSSPRGSSASLQEGQWTAVEACESAEPRRLTHPIEFTPEWQSLQMGGVSSIKYVPRGGAAGGEGDAGTTESNSVDHSVNAMFTTRTRRMLGQLRRSIDPLAMATAGSDSGERDRMELRQEDMIPIASSTWGRSTEEFYSGVLVTGHKDGSVKLWAVFHAHLVLLHVISCISSPLDHPSRRSSRVFGEVGSDSGGERCVLDEADSRPVVRLMPMEPSVSAVEVWVDAKELERRDYVVMGCESGEVCVWRWQMTAAPLAPSECLEMQVQQMVETEPGHEQEVHEQLTSAQIPSPSQSPCPSQPIGPRQAMFMRQDTRDQKQGSPTHSPTHTHGRQPTGPSAPLLSYGFQCCLRVMHHHNPITVVAIVPLSMLETQKLVLVSADAMGQLCVTDLTTGDCLLNKLVPEGETNEGAARELAKAFSVGSLGWTSIDAFTPLKATHPLSFSQTDPADSPEEPPTDLQATTQWTKGYGLIGLSNGELVQLDFAANTVLTGAVYRTTLPEGGHIILLEELGGDERESEGDEGGRRSSEESSSGAAMPINVVVAVRAHWAGIVHCDNGQPARVTGVAFQREAIHACTATFEGCPCLVIIFRGGHVHVFLIRVSEEDPSPSLSPLPTLTLHLASSLSALQQLLTPTDRSSKLHRFNLASFVPTPSSHALIATRLSDEETWRGGDPSGVFWTSIARSSRDKDARWRADNWRTLSRLCQSVAMGERWQRGSGSEDDGGGGVRPTSFWQSINRNLFGGPRSGSLSDWIDDGASRRETNGDLIDAQRGWKPAQEDFSPGPGDPQYNRASVPKPRPPPPPTTAVRMSDPDVAASAWMDQVRATKAPPPSTRAAGNDTNAERQRVREGAAGVQQSLGQAKDTVGKNIERLQGVSLKTDQLAADAQEFYSMAKQLANRYK</sequence>
<feature type="compositionally biased region" description="Low complexity" evidence="1">
    <location>
        <begin position="383"/>
        <end position="395"/>
    </location>
</feature>
<dbReference type="GO" id="GO:0005737">
    <property type="term" value="C:cytoplasm"/>
    <property type="evidence" value="ECO:0007669"/>
    <property type="project" value="TreeGrafter"/>
</dbReference>
<dbReference type="OrthoDB" id="19944at2759"/>
<keyword evidence="3" id="KW-1185">Reference proteome</keyword>
<name>A0A0G4GBP3_VITBC</name>
<dbReference type="GO" id="GO:0006893">
    <property type="term" value="P:Golgi to plasma membrane transport"/>
    <property type="evidence" value="ECO:0007669"/>
    <property type="project" value="TreeGrafter"/>
</dbReference>
<accession>A0A0G4GBP3</accession>
<feature type="compositionally biased region" description="Basic and acidic residues" evidence="1">
    <location>
        <begin position="958"/>
        <end position="967"/>
    </location>
</feature>
<dbReference type="GO" id="GO:0019905">
    <property type="term" value="F:syntaxin binding"/>
    <property type="evidence" value="ECO:0007669"/>
    <property type="project" value="TreeGrafter"/>
</dbReference>
<feature type="compositionally biased region" description="Polar residues" evidence="1">
    <location>
        <begin position="1004"/>
        <end position="1013"/>
    </location>
</feature>
<feature type="region of interest" description="Disordered" evidence="1">
    <location>
        <begin position="957"/>
        <end position="1022"/>
    </location>
</feature>
<dbReference type="EMBL" id="CDMY01000618">
    <property type="protein sequence ID" value="CEM26515.1"/>
    <property type="molecule type" value="Genomic_DNA"/>
</dbReference>
<dbReference type="InParanoid" id="A0A0G4GBP3"/>
<dbReference type="SUPFAM" id="SSF50978">
    <property type="entry name" value="WD40 repeat-like"/>
    <property type="match status" value="2"/>
</dbReference>
<dbReference type="VEuPathDB" id="CryptoDB:Vbra_6172"/>
<dbReference type="InterPro" id="IPR015943">
    <property type="entry name" value="WD40/YVTN_repeat-like_dom_sf"/>
</dbReference>
<dbReference type="Gene3D" id="1.20.5.110">
    <property type="match status" value="1"/>
</dbReference>
<gene>
    <name evidence="2" type="ORF">Vbra_6172</name>
</gene>
<dbReference type="GO" id="GO:0005886">
    <property type="term" value="C:plasma membrane"/>
    <property type="evidence" value="ECO:0007669"/>
    <property type="project" value="TreeGrafter"/>
</dbReference>
<dbReference type="Gene3D" id="2.130.10.10">
    <property type="entry name" value="YVTN repeat-like/Quinoprotein amine dehydrogenase"/>
    <property type="match status" value="2"/>
</dbReference>
<dbReference type="GO" id="GO:0005096">
    <property type="term" value="F:GTPase activator activity"/>
    <property type="evidence" value="ECO:0007669"/>
    <property type="project" value="TreeGrafter"/>
</dbReference>
<dbReference type="GO" id="GO:0045159">
    <property type="term" value="F:myosin II binding"/>
    <property type="evidence" value="ECO:0007669"/>
    <property type="project" value="TreeGrafter"/>
</dbReference>
<evidence type="ECO:0008006" key="4">
    <source>
        <dbReference type="Google" id="ProtNLM"/>
    </source>
</evidence>
<dbReference type="InterPro" id="IPR036322">
    <property type="entry name" value="WD40_repeat_dom_sf"/>
</dbReference>
<reference evidence="2 3" key="1">
    <citation type="submission" date="2014-11" db="EMBL/GenBank/DDBJ databases">
        <authorList>
            <person name="Zhu J."/>
            <person name="Qi W."/>
            <person name="Song R."/>
        </authorList>
    </citation>
    <scope>NUCLEOTIDE SEQUENCE [LARGE SCALE GENOMIC DNA]</scope>
</reference>
<feature type="region of interest" description="Disordered" evidence="1">
    <location>
        <begin position="477"/>
        <end position="512"/>
    </location>
</feature>
<dbReference type="Proteomes" id="UP000041254">
    <property type="component" value="Unassembled WGS sequence"/>
</dbReference>
<dbReference type="PANTHER" id="PTHR10241">
    <property type="entry name" value="LETHAL 2 GIANT LARVAE PROTEIN"/>
    <property type="match status" value="1"/>
</dbReference>
<evidence type="ECO:0000313" key="3">
    <source>
        <dbReference type="Proteomes" id="UP000041254"/>
    </source>
</evidence>
<organism evidence="2 3">
    <name type="scientific">Vitrella brassicaformis (strain CCMP3155)</name>
    <dbReference type="NCBI Taxonomy" id="1169540"/>
    <lineage>
        <taxon>Eukaryota</taxon>
        <taxon>Sar</taxon>
        <taxon>Alveolata</taxon>
        <taxon>Colpodellida</taxon>
        <taxon>Vitrellaceae</taxon>
        <taxon>Vitrella</taxon>
    </lineage>
</organism>
<feature type="region of interest" description="Disordered" evidence="1">
    <location>
        <begin position="1451"/>
        <end position="1494"/>
    </location>
</feature>
<protein>
    <recommendedName>
        <fullName evidence="4">V-SNARE coiled-coil homology domain-containing protein</fullName>
    </recommendedName>
</protein>
<dbReference type="PANTHER" id="PTHR10241:SF25">
    <property type="entry name" value="TOMOSYN, ISOFORM C"/>
    <property type="match status" value="1"/>
</dbReference>
<feature type="region of interest" description="Disordered" evidence="1">
    <location>
        <begin position="1125"/>
        <end position="1144"/>
    </location>
</feature>
<dbReference type="CDD" id="cd15873">
    <property type="entry name" value="R-SNARE_STXBP5_6"/>
    <property type="match status" value="1"/>
</dbReference>
<dbReference type="STRING" id="1169540.A0A0G4GBP3"/>
<evidence type="ECO:0000313" key="2">
    <source>
        <dbReference type="EMBL" id="CEM26515.1"/>
    </source>
</evidence>